<dbReference type="Gene3D" id="3.40.50.150">
    <property type="entry name" value="Vaccinia Virus protein VP39"/>
    <property type="match status" value="1"/>
</dbReference>
<dbReference type="FunCoup" id="A0A140LDF5">
    <property type="interactions" value="206"/>
</dbReference>
<evidence type="ECO:0000313" key="11">
    <source>
        <dbReference type="Proteomes" id="UP000070427"/>
    </source>
</evidence>
<dbReference type="GO" id="GO:0005737">
    <property type="term" value="C:cytoplasm"/>
    <property type="evidence" value="ECO:0007669"/>
    <property type="project" value="UniProtKB-SubCell"/>
</dbReference>
<dbReference type="InterPro" id="IPR029063">
    <property type="entry name" value="SAM-dependent_MTases_sf"/>
</dbReference>
<dbReference type="SUPFAM" id="SSF88697">
    <property type="entry name" value="PUA domain-like"/>
    <property type="match status" value="1"/>
</dbReference>
<dbReference type="EC" id="2.1.1.191" evidence="10"/>
<gene>
    <name evidence="10" type="primary">rlmI</name>
    <name evidence="10" type="ORF">AN618_03360</name>
</gene>
<dbReference type="Pfam" id="PF10672">
    <property type="entry name" value="Methyltrans_SAM"/>
    <property type="match status" value="1"/>
</dbReference>
<keyword evidence="11" id="KW-1185">Reference proteome</keyword>
<accession>A0A140LDF5</accession>
<dbReference type="SUPFAM" id="SSF53335">
    <property type="entry name" value="S-adenosyl-L-methionine-dependent methyltransferases"/>
    <property type="match status" value="1"/>
</dbReference>
<dbReference type="CDD" id="cd11572">
    <property type="entry name" value="RlmI_M_like"/>
    <property type="match status" value="1"/>
</dbReference>
<dbReference type="CDD" id="cd21153">
    <property type="entry name" value="PUA_RlmI"/>
    <property type="match status" value="1"/>
</dbReference>
<dbReference type="InParanoid" id="A0A140LDF5"/>
<dbReference type="Gene3D" id="2.30.130.10">
    <property type="entry name" value="PUA domain"/>
    <property type="match status" value="1"/>
</dbReference>
<dbReference type="InterPro" id="IPR019614">
    <property type="entry name" value="SAM-dep_methyl-trfase"/>
</dbReference>
<name>A0A140LDF5_9FIRM</name>
<dbReference type="OrthoDB" id="9805492at2"/>
<proteinExistence type="inferred from homology"/>
<evidence type="ECO:0000256" key="4">
    <source>
        <dbReference type="ARBA" id="ARBA00022603"/>
    </source>
</evidence>
<evidence type="ECO:0000256" key="5">
    <source>
        <dbReference type="ARBA" id="ARBA00022679"/>
    </source>
</evidence>
<dbReference type="EMBL" id="LOED01000002">
    <property type="protein sequence ID" value="KXG78580.1"/>
    <property type="molecule type" value="Genomic_DNA"/>
</dbReference>
<protein>
    <submittedName>
        <fullName evidence="10">Ribosomal RNA large subunit methyltransferase I</fullName>
        <ecNumber evidence="10">2.1.1.191</ecNumber>
    </submittedName>
</protein>
<dbReference type="GO" id="GO:0008168">
    <property type="term" value="F:methyltransferase activity"/>
    <property type="evidence" value="ECO:0007669"/>
    <property type="project" value="UniProtKB-KW"/>
</dbReference>
<dbReference type="InterPro" id="IPR002478">
    <property type="entry name" value="PUA"/>
</dbReference>
<dbReference type="PROSITE" id="PS50890">
    <property type="entry name" value="PUA"/>
    <property type="match status" value="1"/>
</dbReference>
<sequence length="391" mass="44773">MAKVILTPHRKKRIEKGHPWVFKTEIEKIEGNYSPGDLVEVYDFKGKFLGRGYINPLSQITVRILTRNKDEEIDRNFFKKRIEDAFEYRQKLGFNGSFRLVYGEADFLPALIVDKFEDVFVIQTLALGMERFKDVIVDILRKMFQPRGIYERNDVPVRELEGLPLTKGCLYGNVPEKILIEENGLKLYVDVINGQKTGYFFDQKENRLAIGPFVKGAEVLECFCYTGSFALSAARFGAKKVIAFDSSREAVELARENAALNGFEGIIEFHEGNAFDVLRHFYKSGKKFDVVILDPPAFAKNKQALEGAIRGYKEINLRGLKILKPGGFLITSSCSHHVDEDLFWEIIESAAWDAHVTLRVIERRTQAKDHPILAASDETRYLKFFILQVIK</sequence>
<keyword evidence="3" id="KW-0698">rRNA processing</keyword>
<evidence type="ECO:0000256" key="1">
    <source>
        <dbReference type="ARBA" id="ARBA00004496"/>
    </source>
</evidence>
<evidence type="ECO:0000313" key="10">
    <source>
        <dbReference type="EMBL" id="KXG78580.1"/>
    </source>
</evidence>
<dbReference type="Gene3D" id="3.30.750.80">
    <property type="entry name" value="RNA methyltransferase domain (HRMD) like"/>
    <property type="match status" value="1"/>
</dbReference>
<dbReference type="InterPro" id="IPR036974">
    <property type="entry name" value="PUA_sf"/>
</dbReference>
<dbReference type="Pfam" id="PF17785">
    <property type="entry name" value="PUA_3"/>
    <property type="match status" value="1"/>
</dbReference>
<dbReference type="CDD" id="cd02440">
    <property type="entry name" value="AdoMet_MTases"/>
    <property type="match status" value="1"/>
</dbReference>
<keyword evidence="6" id="KW-0949">S-adenosyl-L-methionine</keyword>
<keyword evidence="7" id="KW-0694">RNA-binding</keyword>
<dbReference type="PATRIC" id="fig|520764.3.peg.358"/>
<feature type="domain" description="PUA" evidence="9">
    <location>
        <begin position="2"/>
        <end position="87"/>
    </location>
</feature>
<keyword evidence="4 10" id="KW-0489">Methyltransferase</keyword>
<dbReference type="AlphaFoldDB" id="A0A140LDF5"/>
<keyword evidence="2" id="KW-0963">Cytoplasm</keyword>
<dbReference type="RefSeq" id="WP_066351273.1">
    <property type="nucleotide sequence ID" value="NZ_LOED01000002.1"/>
</dbReference>
<evidence type="ECO:0000256" key="8">
    <source>
        <dbReference type="ARBA" id="ARBA00038091"/>
    </source>
</evidence>
<evidence type="ECO:0000256" key="3">
    <source>
        <dbReference type="ARBA" id="ARBA00022552"/>
    </source>
</evidence>
<dbReference type="GO" id="GO:0006364">
    <property type="term" value="P:rRNA processing"/>
    <property type="evidence" value="ECO:0007669"/>
    <property type="project" value="UniProtKB-KW"/>
</dbReference>
<dbReference type="PANTHER" id="PTHR42873">
    <property type="entry name" value="RIBOSOMAL RNA LARGE SUBUNIT METHYLTRANSFERASE"/>
    <property type="match status" value="1"/>
</dbReference>
<comment type="similarity">
    <text evidence="8">Belongs to the methyltransferase superfamily. RlmI family.</text>
</comment>
<dbReference type="SMART" id="SM00359">
    <property type="entry name" value="PUA"/>
    <property type="match status" value="1"/>
</dbReference>
<keyword evidence="5 10" id="KW-0808">Transferase</keyword>
<dbReference type="InterPro" id="IPR015947">
    <property type="entry name" value="PUA-like_sf"/>
</dbReference>
<dbReference type="Proteomes" id="UP000070427">
    <property type="component" value="Unassembled WGS sequence"/>
</dbReference>
<comment type="caution">
    <text evidence="10">The sequence shown here is derived from an EMBL/GenBank/DDBJ whole genome shotgun (WGS) entry which is preliminary data.</text>
</comment>
<dbReference type="STRING" id="520764.AN618_03360"/>
<dbReference type="GO" id="GO:0003723">
    <property type="term" value="F:RNA binding"/>
    <property type="evidence" value="ECO:0007669"/>
    <property type="project" value="UniProtKB-KW"/>
</dbReference>
<evidence type="ECO:0000259" key="9">
    <source>
        <dbReference type="SMART" id="SM00359"/>
    </source>
</evidence>
<dbReference type="PANTHER" id="PTHR42873:SF1">
    <property type="entry name" value="S-ADENOSYLMETHIONINE-DEPENDENT METHYLTRANSFERASE DOMAIN-CONTAINING PROTEIN"/>
    <property type="match status" value="1"/>
</dbReference>
<evidence type="ECO:0000256" key="7">
    <source>
        <dbReference type="ARBA" id="ARBA00022884"/>
    </source>
</evidence>
<dbReference type="GO" id="GO:0032259">
    <property type="term" value="P:methylation"/>
    <property type="evidence" value="ECO:0007669"/>
    <property type="project" value="UniProtKB-KW"/>
</dbReference>
<organism evidence="10 11">
    <name type="scientific">Fervidicola ferrireducens</name>
    <dbReference type="NCBI Taxonomy" id="520764"/>
    <lineage>
        <taxon>Bacteria</taxon>
        <taxon>Bacillati</taxon>
        <taxon>Bacillota</taxon>
        <taxon>Clostridia</taxon>
        <taxon>Thermosediminibacterales</taxon>
        <taxon>Thermosediminibacteraceae</taxon>
        <taxon>Fervidicola</taxon>
    </lineage>
</organism>
<evidence type="ECO:0000256" key="6">
    <source>
        <dbReference type="ARBA" id="ARBA00022691"/>
    </source>
</evidence>
<comment type="subcellular location">
    <subcellularLocation>
        <location evidence="1">Cytoplasm</location>
    </subcellularLocation>
</comment>
<evidence type="ECO:0000256" key="2">
    <source>
        <dbReference type="ARBA" id="ARBA00022490"/>
    </source>
</evidence>
<dbReference type="InterPro" id="IPR041532">
    <property type="entry name" value="RlmI-like_PUA"/>
</dbReference>
<reference evidence="10 11" key="1">
    <citation type="submission" date="2015-12" db="EMBL/GenBank/DDBJ databases">
        <title>Draft genome sequnece of Fervidicola ferrireducens strain Y170.</title>
        <authorList>
            <person name="Patel B.K."/>
        </authorList>
    </citation>
    <scope>NUCLEOTIDE SEQUENCE [LARGE SCALE GENOMIC DNA]</scope>
    <source>
        <strain evidence="10 11">Y170</strain>
    </source>
</reference>